<dbReference type="InterPro" id="IPR020841">
    <property type="entry name" value="PKS_Beta-ketoAc_synthase_dom"/>
</dbReference>
<dbReference type="PROSITE" id="PS50075">
    <property type="entry name" value="CARRIER"/>
    <property type="match status" value="1"/>
</dbReference>
<evidence type="ECO:0000256" key="1">
    <source>
        <dbReference type="ARBA" id="ARBA00004496"/>
    </source>
</evidence>
<dbReference type="Gene3D" id="3.40.50.720">
    <property type="entry name" value="NAD(P)-binding Rossmann-like Domain"/>
    <property type="match status" value="3"/>
</dbReference>
<dbReference type="InterPro" id="IPR036736">
    <property type="entry name" value="ACP-like_sf"/>
</dbReference>
<evidence type="ECO:0000256" key="9">
    <source>
        <dbReference type="ARBA" id="ARBA00023268"/>
    </source>
</evidence>
<dbReference type="InterPro" id="IPR036291">
    <property type="entry name" value="NAD(P)-bd_dom_sf"/>
</dbReference>
<dbReference type="InterPro" id="IPR049900">
    <property type="entry name" value="PKS_mFAS_DH"/>
</dbReference>
<evidence type="ECO:0000259" key="20">
    <source>
        <dbReference type="PROSITE" id="PS52019"/>
    </source>
</evidence>
<keyword evidence="7" id="KW-0677">Repeat</keyword>
<feature type="region of interest" description="C-terminal hotdog fold" evidence="16">
    <location>
        <begin position="1052"/>
        <end position="1200"/>
    </location>
</feature>
<comment type="subcellular location">
    <subcellularLocation>
        <location evidence="1">Cytoplasm</location>
    </subcellularLocation>
</comment>
<dbReference type="SUPFAM" id="SSF51735">
    <property type="entry name" value="NAD(P)-binding Rossmann-fold domains"/>
    <property type="match status" value="3"/>
</dbReference>
<comment type="pathway">
    <text evidence="2">Antibiotic biosynthesis.</text>
</comment>
<dbReference type="SMART" id="SM00822">
    <property type="entry name" value="PKS_KR"/>
    <property type="match status" value="1"/>
</dbReference>
<accession>A0ABT6KZS2</accession>
<dbReference type="SMART" id="SM00825">
    <property type="entry name" value="PKS_KS"/>
    <property type="match status" value="1"/>
</dbReference>
<dbReference type="InterPro" id="IPR009081">
    <property type="entry name" value="PP-bd_ACP"/>
</dbReference>
<gene>
    <name evidence="21" type="ORF">M2272_002837</name>
</gene>
<evidence type="ECO:0000259" key="19">
    <source>
        <dbReference type="PROSITE" id="PS52004"/>
    </source>
</evidence>
<evidence type="ECO:0000256" key="6">
    <source>
        <dbReference type="ARBA" id="ARBA00022679"/>
    </source>
</evidence>
<dbReference type="PROSITE" id="PS52019">
    <property type="entry name" value="PKS_MFAS_DH"/>
    <property type="match status" value="1"/>
</dbReference>
<dbReference type="NCBIfam" id="NF041183">
    <property type="entry name" value="Pks2_ls1_myc"/>
    <property type="match status" value="1"/>
</dbReference>
<dbReference type="SUPFAM" id="SSF55048">
    <property type="entry name" value="Probable ACP-binding domain of malonyl-CoA ACP transacylase"/>
    <property type="match status" value="1"/>
</dbReference>
<feature type="region of interest" description="Disordered" evidence="17">
    <location>
        <begin position="453"/>
        <end position="472"/>
    </location>
</feature>
<dbReference type="Pfam" id="PF22336">
    <property type="entry name" value="RhiE-like_linker"/>
    <property type="match status" value="1"/>
</dbReference>
<keyword evidence="5" id="KW-0597">Phosphoprotein</keyword>
<dbReference type="Pfam" id="PF02801">
    <property type="entry name" value="Ketoacyl-synt_C"/>
    <property type="match status" value="1"/>
</dbReference>
<dbReference type="Pfam" id="PF08240">
    <property type="entry name" value="ADH_N"/>
    <property type="match status" value="1"/>
</dbReference>
<dbReference type="InterPro" id="IPR049551">
    <property type="entry name" value="PKS_DH_C"/>
</dbReference>
<evidence type="ECO:0000256" key="4">
    <source>
        <dbReference type="ARBA" id="ARBA00022490"/>
    </source>
</evidence>
<feature type="region of interest" description="N-terminal hotdog fold" evidence="16">
    <location>
        <begin position="918"/>
        <end position="1038"/>
    </location>
</feature>
<evidence type="ECO:0000256" key="15">
    <source>
        <dbReference type="ARBA" id="ARBA00048465"/>
    </source>
</evidence>
<dbReference type="InterPro" id="IPR018201">
    <property type="entry name" value="Ketoacyl_synth_AS"/>
</dbReference>
<keyword evidence="22" id="KW-1185">Reference proteome</keyword>
<evidence type="ECO:0000313" key="21">
    <source>
        <dbReference type="EMBL" id="MDH6196194.1"/>
    </source>
</evidence>
<dbReference type="InterPro" id="IPR006162">
    <property type="entry name" value="Ppantetheine_attach_site"/>
</dbReference>
<dbReference type="InterPro" id="IPR014031">
    <property type="entry name" value="Ketoacyl_synth_C"/>
</dbReference>
<dbReference type="InterPro" id="IPR042104">
    <property type="entry name" value="PKS_dehydratase_sf"/>
</dbReference>
<evidence type="ECO:0000256" key="13">
    <source>
        <dbReference type="ARBA" id="ARBA00045003"/>
    </source>
</evidence>
<dbReference type="Pfam" id="PF00109">
    <property type="entry name" value="ketoacyl-synt"/>
    <property type="match status" value="1"/>
</dbReference>
<comment type="catalytic activity">
    <reaction evidence="14">
        <text>hexadecanoyl-[(hydroxy)phthioceranic acid synthase] + 8 (S)-methylmalonyl-CoA + 16 NADPH + 24 H(+) = C40-phthioceranyl-[(hydroxy)phthioceranic acid synthase] + 8 CO2 + 16 NADP(+) + 8 CoA + 8 H2O</text>
        <dbReference type="Rhea" id="RHEA:58904"/>
        <dbReference type="Rhea" id="RHEA-COMP:15244"/>
        <dbReference type="Rhea" id="RHEA-COMP:15245"/>
        <dbReference type="ChEBI" id="CHEBI:15377"/>
        <dbReference type="ChEBI" id="CHEBI:15378"/>
        <dbReference type="ChEBI" id="CHEBI:16526"/>
        <dbReference type="ChEBI" id="CHEBI:57287"/>
        <dbReference type="ChEBI" id="CHEBI:57327"/>
        <dbReference type="ChEBI" id="CHEBI:57783"/>
        <dbReference type="ChEBI" id="CHEBI:58349"/>
        <dbReference type="ChEBI" id="CHEBI:78483"/>
        <dbReference type="ChEBI" id="CHEBI:142472"/>
        <dbReference type="EC" id="2.3.1.287"/>
    </reaction>
</comment>
<feature type="domain" description="Ketosynthase family 3 (KS3)" evidence="19">
    <location>
        <begin position="28"/>
        <end position="450"/>
    </location>
</feature>
<comment type="catalytic activity">
    <reaction evidence="15">
        <text>hexadecanoyl-[(hydroxy)phthioceranic acid synthase] + 7 (S)-methylmalonyl-CoA + 14 NADPH + 21 H(+) = C37-phthioceranyl-[(hydroxy)phthioceranic acid synthase] + 7 CO2 + 14 NADP(+) + 7 CoA + 7 H2O</text>
        <dbReference type="Rhea" id="RHEA:58908"/>
        <dbReference type="Rhea" id="RHEA-COMP:15244"/>
        <dbReference type="Rhea" id="RHEA-COMP:15246"/>
        <dbReference type="ChEBI" id="CHEBI:15377"/>
        <dbReference type="ChEBI" id="CHEBI:15378"/>
        <dbReference type="ChEBI" id="CHEBI:16526"/>
        <dbReference type="ChEBI" id="CHEBI:57287"/>
        <dbReference type="ChEBI" id="CHEBI:57327"/>
        <dbReference type="ChEBI" id="CHEBI:57783"/>
        <dbReference type="ChEBI" id="CHEBI:58349"/>
        <dbReference type="ChEBI" id="CHEBI:78483"/>
        <dbReference type="ChEBI" id="CHEBI:142473"/>
        <dbReference type="EC" id="2.3.1.287"/>
    </reaction>
</comment>
<dbReference type="Pfam" id="PF14765">
    <property type="entry name" value="PS-DH"/>
    <property type="match status" value="1"/>
</dbReference>
<evidence type="ECO:0000256" key="17">
    <source>
        <dbReference type="SAM" id="MobiDB-lite"/>
    </source>
</evidence>
<dbReference type="SMART" id="SM00829">
    <property type="entry name" value="PKS_ER"/>
    <property type="match status" value="1"/>
</dbReference>
<dbReference type="Gene3D" id="3.40.47.10">
    <property type="match status" value="1"/>
</dbReference>
<keyword evidence="4" id="KW-0963">Cytoplasm</keyword>
<dbReference type="Gene3D" id="3.10.129.110">
    <property type="entry name" value="Polyketide synthase dehydratase"/>
    <property type="match status" value="1"/>
</dbReference>
<evidence type="ECO:0000256" key="3">
    <source>
        <dbReference type="ARBA" id="ARBA00022450"/>
    </source>
</evidence>
<reference evidence="21 22" key="1">
    <citation type="submission" date="2023-04" db="EMBL/GenBank/DDBJ databases">
        <title>Forest soil microbial communities from Buena Vista Peninsula, Colon Province, Panama.</title>
        <authorList>
            <person name="Bouskill N."/>
        </authorList>
    </citation>
    <scope>NUCLEOTIDE SEQUENCE [LARGE SCALE GENOMIC DNA]</scope>
    <source>
        <strain evidence="21 22">AC80</strain>
    </source>
</reference>
<feature type="region of interest" description="Disordered" evidence="17">
    <location>
        <begin position="1"/>
        <end position="25"/>
    </location>
</feature>
<dbReference type="PROSITE" id="PS52004">
    <property type="entry name" value="KS3_2"/>
    <property type="match status" value="1"/>
</dbReference>
<dbReference type="EMBL" id="JARXVE010000004">
    <property type="protein sequence ID" value="MDH6196194.1"/>
    <property type="molecule type" value="Genomic_DNA"/>
</dbReference>
<keyword evidence="8" id="KW-0521">NADP</keyword>
<dbReference type="InterPro" id="IPR016039">
    <property type="entry name" value="Thiolase-like"/>
</dbReference>
<dbReference type="InterPro" id="IPR020806">
    <property type="entry name" value="PKS_PP-bd"/>
</dbReference>
<dbReference type="InterPro" id="IPR053386">
    <property type="entry name" value="MBFA_synthase"/>
</dbReference>
<dbReference type="SMART" id="SM00826">
    <property type="entry name" value="PKS_DH"/>
    <property type="match status" value="1"/>
</dbReference>
<dbReference type="PANTHER" id="PTHR43775">
    <property type="entry name" value="FATTY ACID SYNTHASE"/>
    <property type="match status" value="1"/>
</dbReference>
<evidence type="ECO:0000256" key="5">
    <source>
        <dbReference type="ARBA" id="ARBA00022553"/>
    </source>
</evidence>
<dbReference type="Gene3D" id="3.30.70.3290">
    <property type="match status" value="1"/>
</dbReference>
<dbReference type="InterPro" id="IPR050091">
    <property type="entry name" value="PKS_NRPS_Biosynth_Enz"/>
</dbReference>
<dbReference type="CDD" id="cd00833">
    <property type="entry name" value="PKS"/>
    <property type="match status" value="1"/>
</dbReference>
<proteinExistence type="predicted"/>
<evidence type="ECO:0000256" key="7">
    <source>
        <dbReference type="ARBA" id="ARBA00022737"/>
    </source>
</evidence>
<dbReference type="InterPro" id="IPR013968">
    <property type="entry name" value="PKS_KR"/>
</dbReference>
<evidence type="ECO:0000256" key="2">
    <source>
        <dbReference type="ARBA" id="ARBA00004792"/>
    </source>
</evidence>
<evidence type="ECO:0000256" key="14">
    <source>
        <dbReference type="ARBA" id="ARBA00047634"/>
    </source>
</evidence>
<evidence type="ECO:0000256" key="16">
    <source>
        <dbReference type="PROSITE-ProRule" id="PRU01363"/>
    </source>
</evidence>
<evidence type="ECO:0000256" key="10">
    <source>
        <dbReference type="ARBA" id="ARBA00023315"/>
    </source>
</evidence>
<dbReference type="Proteomes" id="UP001160130">
    <property type="component" value="Unassembled WGS sequence"/>
</dbReference>
<evidence type="ECO:0000259" key="18">
    <source>
        <dbReference type="PROSITE" id="PS50075"/>
    </source>
</evidence>
<dbReference type="Pfam" id="PF00698">
    <property type="entry name" value="Acyl_transf_1"/>
    <property type="match status" value="1"/>
</dbReference>
<dbReference type="InterPro" id="IPR054514">
    <property type="entry name" value="RhiE-like_linker"/>
</dbReference>
<comment type="caution">
    <text evidence="21">The sequence shown here is derived from an EMBL/GenBank/DDBJ whole genome shotgun (WGS) entry which is preliminary data.</text>
</comment>
<dbReference type="Gene3D" id="1.10.1200.10">
    <property type="entry name" value="ACP-like"/>
    <property type="match status" value="1"/>
</dbReference>
<keyword evidence="6" id="KW-0808">Transferase</keyword>
<organism evidence="21 22">
    <name type="scientific">Mycolicibacterium frederiksbergense</name>
    <dbReference type="NCBI Taxonomy" id="117567"/>
    <lineage>
        <taxon>Bacteria</taxon>
        <taxon>Bacillati</taxon>
        <taxon>Actinomycetota</taxon>
        <taxon>Actinomycetes</taxon>
        <taxon>Mycobacteriales</taxon>
        <taxon>Mycobacteriaceae</taxon>
        <taxon>Mycolicibacterium</taxon>
    </lineage>
</organism>
<feature type="compositionally biased region" description="Basic and acidic residues" evidence="17">
    <location>
        <begin position="1"/>
        <end position="12"/>
    </location>
</feature>
<feature type="domain" description="Carrier" evidence="18">
    <location>
        <begin position="2038"/>
        <end position="2116"/>
    </location>
</feature>
<dbReference type="InterPro" id="IPR011032">
    <property type="entry name" value="GroES-like_sf"/>
</dbReference>
<dbReference type="InterPro" id="IPR020807">
    <property type="entry name" value="PKS_DH"/>
</dbReference>
<dbReference type="InterPro" id="IPR016036">
    <property type="entry name" value="Malonyl_transacylase_ACP-bd"/>
</dbReference>
<dbReference type="Pfam" id="PF21089">
    <property type="entry name" value="PKS_DH_N"/>
    <property type="match status" value="1"/>
</dbReference>
<feature type="active site" description="Proton donor; for dehydratase activity" evidence="16">
    <location>
        <position position="1116"/>
    </location>
</feature>
<evidence type="ECO:0000256" key="12">
    <source>
        <dbReference type="ARBA" id="ARBA00044989"/>
    </source>
</evidence>
<dbReference type="SMART" id="SM00827">
    <property type="entry name" value="PKS_AT"/>
    <property type="match status" value="1"/>
</dbReference>
<name>A0ABT6KZS2_9MYCO</name>
<dbReference type="EC" id="2.3.1.287" evidence="11"/>
<dbReference type="SUPFAM" id="SSF52151">
    <property type="entry name" value="FabD/lysophospholipase-like"/>
    <property type="match status" value="1"/>
</dbReference>
<evidence type="ECO:0000256" key="8">
    <source>
        <dbReference type="ARBA" id="ARBA00022857"/>
    </source>
</evidence>
<feature type="domain" description="PKS/mFAS DH" evidence="20">
    <location>
        <begin position="918"/>
        <end position="1200"/>
    </location>
</feature>
<dbReference type="InterPro" id="IPR013154">
    <property type="entry name" value="ADH-like_N"/>
</dbReference>
<dbReference type="InterPro" id="IPR049552">
    <property type="entry name" value="PKS_DH_N"/>
</dbReference>
<dbReference type="InterPro" id="IPR014030">
    <property type="entry name" value="Ketoacyl_synth_N"/>
</dbReference>
<keyword evidence="3" id="KW-0596">Phosphopantetheine</keyword>
<dbReference type="InterPro" id="IPR057326">
    <property type="entry name" value="KR_dom"/>
</dbReference>
<sequence>MSPSEIVHERLPGFDPGTSSPPMSATPVTPVAVIGMSCRLPGGIDSPERLWEALLRGDDLVTEVPPDRWDADEYYDPEPGVPGRSVSKWGAFLDDVAGFDAEFFGINERESSAIDPQHRMLLETSWEAMEHAGLPREALTDSLTGVFVGLTHVDYLMLAADAHALEAAYGFSGNNFSLASGRIAYVLGVHGPALTVDTACSSGLTAVHLACRSLHEGESDLALAGGVTLALDPRKFASGSAEGMLSPTGRCHAFDAAADGFVSGEGCVVVLLKRLPDALRDGDRILAVVRGTAANQDGHTVNIATPSDAAQTAVYRAALAAAGVDPGTVGMVEAHGTGTPVGDPIEYASLAKVYGVDGPCALASVKSNMGHSQAASGAVGLMKAILAVQHGVVPQNLHFTRLPDRLAEIDTNLFVPQEITPWCTSGNHPRRAAVSSYGLSGTNVHAIVEQAPEQPAEPGAADSAPASTGAPLLFPISSTSADELRRTAGRLADWVQAHDEVPLPDLAYTLASRRVHRPVRTGVSASSRPELVAALREVADGDAPYPAAVGRDDRGPVWVFSGQGSQWAAMGAQLLATEPVFAATVARAEPIIALESGFSVTEAMSAPQIVTGQDRVQPTLFTMQVALADTMRAYGVRPGAVIGHSLGEGAAAVVAGALSLEDGLRLICRRSRLMSRIAGKGATAAVELPAKQVLSELTGRGITDVVVAVVASPESTVIAGATQPVRDLVADWERRGVMAREVPVDVAFHSPQVEPIIGDLTDALADLKPMPPEVPFYSATVFDPREQPVCDAAYWVTNMRRMVRFATAVQAALEDGHRVFAELSPHPLLTRALEQTARSRETPMAALAAMRREQALPNGLRGFLVDLHSAGAAVDFSALCPNGRLVDAPLPTWTHRRLWLSGGGQESPTHGGCTIAVHPLLGANVRLREQPERHVWQADIGTAAQPWLGDHQIRTVAVLPGAAYCEMALAAARAVLGQPAEVRDLRFEQALLLDEKTMVGASASVSAPGVADFTVHTDQEGEPTRQATAVLHAAEDEQPPAYDMSAVLAAHPCDEDGAEVRNRVGRHGIQYGPAFAGLVTVYTGEAKARTVLAEVALPRSIRSQQDAYGVHPALLDACFQSVEAHPDVQALGGDVLGLPLGVRRLRSYGSARNAHYCYTRLIKADATGIEADIDVLDENGTVLLSVQGLTLGTGASGTGHDDQVLSERLLTVEWRQRELPVVEYADAGSWLLISTSTGPDPVAAELSDALKGHGAQCTTMSWPDHADDSLTCEQLGSILRGGRISSVVILTAPKNGIDTDRSPLRGREYVQRMVHITRELPEMSGELPRLYVVTRNAQTVVAGDVANLEQAELRGLIRVIGTEHPHLAATQIDVDEATDVEDQARKLAQQLLSGSEEDETAWRNGRWYTARLCLAPLRPEERQTTVAHLERDRMRLQIRTPGDLESMELVACDHVPPGPGQIEVAVSASSINFADVLVAFGRYPAFDGQLPQLGIDFAGVVTAVGPGVTKHKVGDRVGGLCADGCWGTFVTCDARLATTLPAGLSEAEAAALTIATATAYYGLNDMARIKAGDKVLIHSATGGVGQAAMAIARAAGAEIFATAGSEQRRQLLRDMGVEHVYDSRSLEFADQIRQDTEGYGVDIVLNSVTGAAQRAGLELLAFGGRFVEIGKRDIYGDTRLGLFPFRRNLSFYAVDLALMSVSHPDRVRELLATVYLLTAEGELPMPEFTHYPLADAATAIRMMSGAQHTGKLVLDIPHTGSSRLVVPPAQVRVFRPDGAYIVTGGLGGLGLFLAEKMAAHGCGRIVLSSRTRPNEQALEKVDRIRATGADVLVECGDIAEPSTAKRLVTAATADGLPVRGVLHAAGVIEDATLTNITDQLIERDWAPKVYGAWNLHTATADQPLDWFCSFSSAAALVGSPGQGAYAAANSWLDAFSLWRRAQGLPGTAIAWGAWGQIGRGTALAEGAGIAIAPDEGAYAFEALLRHDRAYTGYAPITGAPWLSVFAERSPFAEAFRSNGQSSTGTSKLRAELAELPPEDWAARLQRVISDQVNLILRRSVDPDRPLSEYGMDSLGALELRTRIETETGVRISATGITTIHGLAELLCEKLAPVEAA</sequence>
<dbReference type="InterPro" id="IPR001227">
    <property type="entry name" value="Ac_transferase_dom_sf"/>
</dbReference>
<dbReference type="PROSITE" id="PS00606">
    <property type="entry name" value="KS3_1"/>
    <property type="match status" value="1"/>
</dbReference>
<dbReference type="Gene3D" id="3.90.180.10">
    <property type="entry name" value="Medium-chain alcohol dehydrogenases, catalytic domain"/>
    <property type="match status" value="1"/>
</dbReference>
<dbReference type="PROSITE" id="PS00012">
    <property type="entry name" value="PHOSPHOPANTETHEINE"/>
    <property type="match status" value="1"/>
</dbReference>
<keyword evidence="9" id="KW-0511">Multifunctional enzyme</keyword>
<evidence type="ECO:0000256" key="11">
    <source>
        <dbReference type="ARBA" id="ARBA00044974"/>
    </source>
</evidence>
<dbReference type="SMART" id="SM00823">
    <property type="entry name" value="PKS_PP"/>
    <property type="match status" value="1"/>
</dbReference>
<dbReference type="InterPro" id="IPR014043">
    <property type="entry name" value="Acyl_transferase_dom"/>
</dbReference>
<dbReference type="InterPro" id="IPR016035">
    <property type="entry name" value="Acyl_Trfase/lysoPLipase"/>
</dbReference>
<dbReference type="InterPro" id="IPR013149">
    <property type="entry name" value="ADH-like_C"/>
</dbReference>
<evidence type="ECO:0000313" key="22">
    <source>
        <dbReference type="Proteomes" id="UP001160130"/>
    </source>
</evidence>
<protein>
    <recommendedName>
        <fullName evidence="12">Phthioceranic/hydroxyphthioceranic acid synthase</fullName>
        <ecNumber evidence="11">2.3.1.287</ecNumber>
    </recommendedName>
    <alternativeName>
        <fullName evidence="13">Polyketide synthase pks2</fullName>
    </alternativeName>
</protein>
<dbReference type="Gene3D" id="3.40.366.10">
    <property type="entry name" value="Malonyl-Coenzyme A Acyl Carrier Protein, domain 2"/>
    <property type="match status" value="1"/>
</dbReference>
<keyword evidence="10" id="KW-0012">Acyltransferase</keyword>
<dbReference type="SUPFAM" id="SSF50129">
    <property type="entry name" value="GroES-like"/>
    <property type="match status" value="1"/>
</dbReference>
<dbReference type="InterPro" id="IPR020843">
    <property type="entry name" value="ER"/>
</dbReference>
<dbReference type="Pfam" id="PF00107">
    <property type="entry name" value="ADH_zinc_N"/>
    <property type="match status" value="1"/>
</dbReference>
<dbReference type="PANTHER" id="PTHR43775:SF37">
    <property type="entry name" value="SI:DKEY-61P9.11"/>
    <property type="match status" value="1"/>
</dbReference>
<dbReference type="Pfam" id="PF00550">
    <property type="entry name" value="PP-binding"/>
    <property type="match status" value="1"/>
</dbReference>
<dbReference type="CDD" id="cd05195">
    <property type="entry name" value="enoyl_red"/>
    <property type="match status" value="1"/>
</dbReference>
<feature type="active site" description="Proton acceptor; for dehydratase activity" evidence="16">
    <location>
        <position position="951"/>
    </location>
</feature>
<dbReference type="SUPFAM" id="SSF53901">
    <property type="entry name" value="Thiolase-like"/>
    <property type="match status" value="1"/>
</dbReference>
<dbReference type="Pfam" id="PF08659">
    <property type="entry name" value="KR"/>
    <property type="match status" value="1"/>
</dbReference>
<dbReference type="SUPFAM" id="SSF47336">
    <property type="entry name" value="ACP-like"/>
    <property type="match status" value="1"/>
</dbReference>